<dbReference type="PANTHER" id="PTHR48258">
    <property type="entry name" value="DUF4218 DOMAIN-CONTAINING PROTEIN-RELATED"/>
    <property type="match status" value="1"/>
</dbReference>
<feature type="region of interest" description="Disordered" evidence="2">
    <location>
        <begin position="437"/>
        <end position="477"/>
    </location>
</feature>
<feature type="compositionally biased region" description="Polar residues" evidence="2">
    <location>
        <begin position="769"/>
        <end position="782"/>
    </location>
</feature>
<reference evidence="5" key="3">
    <citation type="submission" date="2006-01" db="EMBL/GenBank/DDBJ databases">
        <authorList>
            <person name="Buell R."/>
        </authorList>
    </citation>
    <scope>NUCLEOTIDE SEQUENCE</scope>
</reference>
<sequence>MDLNMEPQNDDNFTDEMEYGDLNLDDGLDFNLEDLIDFNLEPHTEDVDDDVILDAESDVNLEAEIEFNMEVVSTLLKLNSTNYLYSYQVTGQYLVTSHMTTYSNQGMFLGTLKGMVSNRAHPEGSIAEAYIMKECSTFCSMYLNGIETRFNREERNYDGERQFADRYSIFSSRFRAFGHKDDVILTQDQYNSLCCEHEDVLEAQGVGNIANRQQQEFATWLRQRVIDLRKDGSSQVSDCLYALAIGPYKKLHKYSGCIIGGVRFLTKEREEGRKTQNSGVCVEGPHKGKIITYYGTLTDIYVLDYPNDRQVAFFMCDWYDLERNKPVIIDNDFVSINISKRWYTDDNYVLASQVKQVFYVPDTKLKGNWQVVQKVNHRHLFDPEVWSAGSESALDIGANEDIAFQEEEGGDIVLDDTFEANTLSRDDVIPEILQMAPGQKVRPPRNSQPSNCPQTQHVSTSNSKKVRGKNKSKVERRPIGENHELLSREIGIVTRYHAPIKRIGWNNFSEADKEPLYELLKMKFNLDLSEPHVKGCLELLFSSSYKTFRHRCYTHYLKSGGGDSARNSPYEPLRDRPGDWTWLCDHFETEEFQKKSVIGKANRMKLANVHKKGTKPFVALQHELSCDQISLYKECYCSDKGWASRDARQNYETMLQMQHENEQEGAIQLTEQQICEKVLGKAYGYIRGRCHGPKPNRRASSTSANTYQQMEEELAYTKQTVAVQQNQLAVQQNQLESQQKQLDWLRSVVSKLAGIPPPAMDDNDALGPSHTTTTSIDGSGSLVSDGMSRRS</sequence>
<dbReference type="EMBL" id="DP000011">
    <property type="protein sequence ID" value="ABA96323.2"/>
    <property type="molecule type" value="Genomic_DNA"/>
</dbReference>
<feature type="coiled-coil region" evidence="1">
    <location>
        <begin position="707"/>
        <end position="741"/>
    </location>
</feature>
<proteinExistence type="predicted"/>
<evidence type="ECO:0000256" key="2">
    <source>
        <dbReference type="SAM" id="MobiDB-lite"/>
    </source>
</evidence>
<dbReference type="Pfam" id="PF13960">
    <property type="entry name" value="DUF4218"/>
    <property type="match status" value="1"/>
</dbReference>
<gene>
    <name evidence="5" type="ordered locus">LOC_Os12g12990</name>
</gene>
<evidence type="ECO:0000259" key="4">
    <source>
        <dbReference type="Pfam" id="PF13960"/>
    </source>
</evidence>
<evidence type="ECO:0000259" key="3">
    <source>
        <dbReference type="Pfam" id="PF13952"/>
    </source>
</evidence>
<protein>
    <submittedName>
        <fullName evidence="5">Transposon protein, putative, CACTA, En/Spm sub-class</fullName>
    </submittedName>
</protein>
<dbReference type="Pfam" id="PF13952">
    <property type="entry name" value="DUF4216"/>
    <property type="match status" value="1"/>
</dbReference>
<feature type="compositionally biased region" description="Polar residues" evidence="2">
    <location>
        <begin position="445"/>
        <end position="463"/>
    </location>
</feature>
<feature type="region of interest" description="Disordered" evidence="2">
    <location>
        <begin position="754"/>
        <end position="791"/>
    </location>
</feature>
<keyword evidence="1" id="KW-0175">Coiled coil</keyword>
<dbReference type="InterPro" id="IPR025452">
    <property type="entry name" value="DUF4218"/>
</dbReference>
<name>Q2QVF5_ORYSJ</name>
<organism evidence="5">
    <name type="scientific">Oryza sativa subsp. japonica</name>
    <name type="common">Rice</name>
    <dbReference type="NCBI Taxonomy" id="39947"/>
    <lineage>
        <taxon>Eukaryota</taxon>
        <taxon>Viridiplantae</taxon>
        <taxon>Streptophyta</taxon>
        <taxon>Embryophyta</taxon>
        <taxon>Tracheophyta</taxon>
        <taxon>Spermatophyta</taxon>
        <taxon>Magnoliopsida</taxon>
        <taxon>Liliopsida</taxon>
        <taxon>Poales</taxon>
        <taxon>Poaceae</taxon>
        <taxon>BOP clade</taxon>
        <taxon>Oryzoideae</taxon>
        <taxon>Oryzeae</taxon>
        <taxon>Oryzinae</taxon>
        <taxon>Oryza</taxon>
        <taxon>Oryza sativa</taxon>
    </lineage>
</organism>
<dbReference type="Pfam" id="PF03004">
    <property type="entry name" value="Transposase_24"/>
    <property type="match status" value="1"/>
</dbReference>
<feature type="domain" description="DUF4218" evidence="4">
    <location>
        <begin position="108"/>
        <end position="156"/>
    </location>
</feature>
<dbReference type="AlphaFoldDB" id="Q2QVF5"/>
<dbReference type="InterPro" id="IPR004252">
    <property type="entry name" value="Probable_transposase_24"/>
</dbReference>
<evidence type="ECO:0000256" key="1">
    <source>
        <dbReference type="SAM" id="Coils"/>
    </source>
</evidence>
<dbReference type="PANTHER" id="PTHR48258:SF6">
    <property type="entry name" value="LEUCINE-RICH REPEAT DOMAIN, L DOMAIN-CONTAINING PROTEIN"/>
    <property type="match status" value="1"/>
</dbReference>
<dbReference type="InterPro" id="IPR025312">
    <property type="entry name" value="DUF4216"/>
</dbReference>
<accession>Q2QVF5</accession>
<dbReference type="HOGENOM" id="CLU_090153_0_0_1"/>
<feature type="domain" description="DUF4216" evidence="3">
    <location>
        <begin position="303"/>
        <end position="372"/>
    </location>
</feature>
<evidence type="ECO:0000313" key="5">
    <source>
        <dbReference type="EMBL" id="ABA96323.2"/>
    </source>
</evidence>
<reference evidence="5" key="2">
    <citation type="submission" date="2005-04" db="EMBL/GenBank/DDBJ databases">
        <authorList>
            <person name="Buell C.R."/>
            <person name="Wing R.A."/>
            <person name="McCombie W.A."/>
            <person name="Ouyang S."/>
        </authorList>
    </citation>
    <scope>NUCLEOTIDE SEQUENCE</scope>
</reference>
<reference evidence="5" key="1">
    <citation type="journal article" date="2005" name="BMC Biol.">
        <title>The sequence of rice chromosomes 11 and 12, rich in disease resistance genes and recent gene duplications.</title>
        <authorList>
            <consortium name="The rice chromosomes 11 and 12 sequencing consortia"/>
        </authorList>
    </citation>
    <scope>NUCLEOTIDE SEQUENCE [LARGE SCALE GENOMIC DNA]</scope>
</reference>